<sequence>MKQRSLIEFQNTVEDVLFCLQKSDIPPFTC</sequence>
<name>A0A0E9QBN1_ANGAN</name>
<dbReference type="AlphaFoldDB" id="A0A0E9QBN1"/>
<reference evidence="1" key="1">
    <citation type="submission" date="2014-11" db="EMBL/GenBank/DDBJ databases">
        <authorList>
            <person name="Amaro Gonzalez C."/>
        </authorList>
    </citation>
    <scope>NUCLEOTIDE SEQUENCE</scope>
</reference>
<evidence type="ECO:0000313" key="1">
    <source>
        <dbReference type="EMBL" id="JAH13927.1"/>
    </source>
</evidence>
<protein>
    <submittedName>
        <fullName evidence="1">Uncharacterized protein</fullName>
    </submittedName>
</protein>
<dbReference type="EMBL" id="GBXM01094650">
    <property type="protein sequence ID" value="JAH13927.1"/>
    <property type="molecule type" value="Transcribed_RNA"/>
</dbReference>
<organism evidence="1">
    <name type="scientific">Anguilla anguilla</name>
    <name type="common">European freshwater eel</name>
    <name type="synonym">Muraena anguilla</name>
    <dbReference type="NCBI Taxonomy" id="7936"/>
    <lineage>
        <taxon>Eukaryota</taxon>
        <taxon>Metazoa</taxon>
        <taxon>Chordata</taxon>
        <taxon>Craniata</taxon>
        <taxon>Vertebrata</taxon>
        <taxon>Euteleostomi</taxon>
        <taxon>Actinopterygii</taxon>
        <taxon>Neopterygii</taxon>
        <taxon>Teleostei</taxon>
        <taxon>Anguilliformes</taxon>
        <taxon>Anguillidae</taxon>
        <taxon>Anguilla</taxon>
    </lineage>
</organism>
<accession>A0A0E9QBN1</accession>
<reference evidence="1" key="2">
    <citation type="journal article" date="2015" name="Fish Shellfish Immunol.">
        <title>Early steps in the European eel (Anguilla anguilla)-Vibrio vulnificus interaction in the gills: Role of the RtxA13 toxin.</title>
        <authorList>
            <person name="Callol A."/>
            <person name="Pajuelo D."/>
            <person name="Ebbesson L."/>
            <person name="Teles M."/>
            <person name="MacKenzie S."/>
            <person name="Amaro C."/>
        </authorList>
    </citation>
    <scope>NUCLEOTIDE SEQUENCE</scope>
</reference>
<proteinExistence type="predicted"/>